<reference evidence="1 2" key="1">
    <citation type="submission" date="2023-12" db="EMBL/GenBank/DDBJ databases">
        <title>Streptomyces sp. V4-01.</title>
        <authorList>
            <person name="Somphong A."/>
            <person name="Phongsopitanun W."/>
        </authorList>
    </citation>
    <scope>NUCLEOTIDE SEQUENCE [LARGE SCALE GENOMIC DNA]</scope>
    <source>
        <strain evidence="1 2">V4-01</strain>
    </source>
</reference>
<dbReference type="RefSeq" id="WP_330797079.1">
    <property type="nucleotide sequence ID" value="NZ_JAZEWV010000014.1"/>
</dbReference>
<dbReference type="GO" id="GO:0008168">
    <property type="term" value="F:methyltransferase activity"/>
    <property type="evidence" value="ECO:0007669"/>
    <property type="project" value="UniProtKB-KW"/>
</dbReference>
<keyword evidence="1" id="KW-0489">Methyltransferase</keyword>
<dbReference type="InterPro" id="IPR006764">
    <property type="entry name" value="SAM_dep_MeTrfase_SAV2177_type"/>
</dbReference>
<organism evidence="1 2">
    <name type="scientific">Actinacidiphila polyblastidii</name>
    <dbReference type="NCBI Taxonomy" id="3110430"/>
    <lineage>
        <taxon>Bacteria</taxon>
        <taxon>Bacillati</taxon>
        <taxon>Actinomycetota</taxon>
        <taxon>Actinomycetes</taxon>
        <taxon>Kitasatosporales</taxon>
        <taxon>Streptomycetaceae</taxon>
        <taxon>Actinacidiphila</taxon>
    </lineage>
</organism>
<dbReference type="PIRSF" id="PIRSF017393">
    <property type="entry name" value="MTase_SAV2177"/>
    <property type="match status" value="1"/>
</dbReference>
<dbReference type="SUPFAM" id="SSF53335">
    <property type="entry name" value="S-adenosyl-L-methionine-dependent methyltransferases"/>
    <property type="match status" value="1"/>
</dbReference>
<dbReference type="Proteomes" id="UP001344658">
    <property type="component" value="Unassembled WGS sequence"/>
</dbReference>
<keyword evidence="2" id="KW-1185">Reference proteome</keyword>
<dbReference type="GO" id="GO:0032259">
    <property type="term" value="P:methylation"/>
    <property type="evidence" value="ECO:0007669"/>
    <property type="project" value="UniProtKB-KW"/>
</dbReference>
<gene>
    <name evidence="1" type="ORF">V2S66_19285</name>
</gene>
<proteinExistence type="predicted"/>
<comment type="caution">
    <text evidence="1">The sequence shown here is derived from an EMBL/GenBank/DDBJ whole genome shotgun (WGS) entry which is preliminary data.</text>
</comment>
<protein>
    <submittedName>
        <fullName evidence="1">SAM-dependent methyltransferase</fullName>
        <ecNumber evidence="1">2.1.1.-</ecNumber>
    </submittedName>
</protein>
<evidence type="ECO:0000313" key="1">
    <source>
        <dbReference type="EMBL" id="MEE4544108.1"/>
    </source>
</evidence>
<sequence>MTDEGFPADEIDTSRPHPARMYDYYLGGKDNYEVDREAAQRVVDVLPDIIPAARANREFLHRAVRFLARSGIRQFVDIGTGIPTSPNTHQIAQSVDPRASVAYVDNDPIVATHAGARLTGSGNTGFFLGDLRDPRSILDHPTLAGLIDLDQPVGLLLVAVLHFVRDDEDPAGIVAQLREKLPAGSFLVLSHATADFHAGSLPEVFKVYDKATATLNTRPHAAVEALFDGFELLDPGVVQVPVWRPDGELPSAEDIRRIGFYGGVARRT</sequence>
<name>A0ABU7PEH6_9ACTN</name>
<dbReference type="EC" id="2.1.1.-" evidence="1"/>
<dbReference type="Gene3D" id="3.40.50.150">
    <property type="entry name" value="Vaccinia Virus protein VP39"/>
    <property type="match status" value="1"/>
</dbReference>
<evidence type="ECO:0000313" key="2">
    <source>
        <dbReference type="Proteomes" id="UP001344658"/>
    </source>
</evidence>
<dbReference type="Pfam" id="PF04672">
    <property type="entry name" value="Methyltransf_19"/>
    <property type="match status" value="1"/>
</dbReference>
<dbReference type="EMBL" id="JAZEWV010000014">
    <property type="protein sequence ID" value="MEE4544108.1"/>
    <property type="molecule type" value="Genomic_DNA"/>
</dbReference>
<dbReference type="InterPro" id="IPR029063">
    <property type="entry name" value="SAM-dependent_MTases_sf"/>
</dbReference>
<accession>A0ABU7PEH6</accession>
<keyword evidence="1" id="KW-0808">Transferase</keyword>